<evidence type="ECO:0000313" key="3">
    <source>
        <dbReference type="Proteomes" id="UP001321542"/>
    </source>
</evidence>
<organism evidence="2 3">
    <name type="scientific">Streptomyces graminofaciens</name>
    <dbReference type="NCBI Taxonomy" id="68212"/>
    <lineage>
        <taxon>Bacteria</taxon>
        <taxon>Bacillati</taxon>
        <taxon>Actinomycetota</taxon>
        <taxon>Actinomycetes</taxon>
        <taxon>Kitasatosporales</taxon>
        <taxon>Streptomycetaceae</taxon>
        <taxon>Streptomyces</taxon>
    </lineage>
</organism>
<gene>
    <name evidence="2" type="ORF">SGFS_031320</name>
</gene>
<evidence type="ECO:0000256" key="1">
    <source>
        <dbReference type="SAM" id="MobiDB-lite"/>
    </source>
</evidence>
<protein>
    <submittedName>
        <fullName evidence="2">Uncharacterized protein</fullName>
    </submittedName>
</protein>
<dbReference type="Proteomes" id="UP001321542">
    <property type="component" value="Chromosome"/>
</dbReference>
<reference evidence="2 3" key="2">
    <citation type="journal article" date="2023" name="ChemBioChem">
        <title>Acyltransferase Domain Exchange between Two Independent Type I Polyketide Synthases in the Same Producer Strain of Macrolide Antibiotics.</title>
        <authorList>
            <person name="Kudo F."/>
            <person name="Kishikawa K."/>
            <person name="Tsuboi K."/>
            <person name="Kido T."/>
            <person name="Usui T."/>
            <person name="Hashimoto J."/>
            <person name="Shin-Ya K."/>
            <person name="Miyanaga A."/>
            <person name="Eguchi T."/>
        </authorList>
    </citation>
    <scope>NUCLEOTIDE SEQUENCE [LARGE SCALE GENOMIC DNA]</scope>
    <source>
        <strain evidence="2 3">A-8890</strain>
    </source>
</reference>
<feature type="region of interest" description="Disordered" evidence="1">
    <location>
        <begin position="62"/>
        <end position="88"/>
    </location>
</feature>
<reference evidence="2 3" key="1">
    <citation type="journal article" date="2010" name="ChemBioChem">
        <title>Cloning and characterization of the biosynthetic gene cluster of 16-membered macrolide antibiotic FD-891: involvement of a dual functional cytochrome P450 monooxygenase catalyzing epoxidation and hydroxylation.</title>
        <authorList>
            <person name="Kudo F."/>
            <person name="Motegi A."/>
            <person name="Mizoue K."/>
            <person name="Eguchi T."/>
        </authorList>
    </citation>
    <scope>NUCLEOTIDE SEQUENCE [LARGE SCALE GENOMIC DNA]</scope>
    <source>
        <strain evidence="2 3">A-8890</strain>
    </source>
</reference>
<sequence length="88" mass="9433">MRIFDHFSASLRQSGTALQQAGTSLRRSGTVLRRFDSPLGHYSGCLVDRVALTNGWPFAGGSAQAHPLDRAGTADRSPTPHPMRTAAL</sequence>
<keyword evidence="3" id="KW-1185">Reference proteome</keyword>
<evidence type="ECO:0000313" key="2">
    <source>
        <dbReference type="EMBL" id="BBC31838.1"/>
    </source>
</evidence>
<dbReference type="EMBL" id="AP018448">
    <property type="protein sequence ID" value="BBC31838.1"/>
    <property type="molecule type" value="Genomic_DNA"/>
</dbReference>
<dbReference type="RefSeq" id="WP_286250685.1">
    <property type="nucleotide sequence ID" value="NZ_AP018448.1"/>
</dbReference>
<accession>A0ABM7F5K5</accession>
<name>A0ABM7F5K5_9ACTN</name>
<proteinExistence type="predicted"/>